<dbReference type="PANTHER" id="PTHR42993:SF1">
    <property type="entry name" value="MAOC-LIKE DEHYDRATASE DOMAIN-CONTAINING PROTEIN"/>
    <property type="match status" value="1"/>
</dbReference>
<dbReference type="RefSeq" id="WP_270680544.1">
    <property type="nucleotide sequence ID" value="NZ_JAQFWP010000066.1"/>
</dbReference>
<dbReference type="Pfam" id="PF01575">
    <property type="entry name" value="MaoC_dehydratas"/>
    <property type="match status" value="1"/>
</dbReference>
<evidence type="ECO:0000313" key="3">
    <source>
        <dbReference type="EMBL" id="MDA2807927.1"/>
    </source>
</evidence>
<dbReference type="InterPro" id="IPR039375">
    <property type="entry name" value="NodN-like"/>
</dbReference>
<evidence type="ECO:0000313" key="4">
    <source>
        <dbReference type="Proteomes" id="UP001165685"/>
    </source>
</evidence>
<accession>A0ABT4TUX1</accession>
<protein>
    <submittedName>
        <fullName evidence="3">MaoC family dehydratase</fullName>
    </submittedName>
</protein>
<dbReference type="InterPro" id="IPR029069">
    <property type="entry name" value="HotDog_dom_sf"/>
</dbReference>
<gene>
    <name evidence="3" type="ORF">O4U47_25675</name>
</gene>
<dbReference type="InterPro" id="IPR002539">
    <property type="entry name" value="MaoC-like_dom"/>
</dbReference>
<name>A0ABT4TUX1_9ACTN</name>
<proteinExistence type="inferred from homology"/>
<comment type="similarity">
    <text evidence="1">Belongs to the enoyl-CoA hydratase/isomerase family.</text>
</comment>
<evidence type="ECO:0000256" key="1">
    <source>
        <dbReference type="ARBA" id="ARBA00005254"/>
    </source>
</evidence>
<dbReference type="EMBL" id="JAQFWP010000066">
    <property type="protein sequence ID" value="MDA2807927.1"/>
    <property type="molecule type" value="Genomic_DNA"/>
</dbReference>
<dbReference type="PANTHER" id="PTHR42993">
    <property type="entry name" value="MAOC-LIKE DEHYDRATASE DOMAIN-CONTAINING PROTEIN"/>
    <property type="match status" value="1"/>
</dbReference>
<evidence type="ECO:0000259" key="2">
    <source>
        <dbReference type="Pfam" id="PF01575"/>
    </source>
</evidence>
<organism evidence="3 4">
    <name type="scientific">Nocardiopsis suaedae</name>
    <dbReference type="NCBI Taxonomy" id="3018444"/>
    <lineage>
        <taxon>Bacteria</taxon>
        <taxon>Bacillati</taxon>
        <taxon>Actinomycetota</taxon>
        <taxon>Actinomycetes</taxon>
        <taxon>Streptosporangiales</taxon>
        <taxon>Nocardiopsidaceae</taxon>
        <taxon>Nocardiopsis</taxon>
    </lineage>
</organism>
<dbReference type="Gene3D" id="3.10.129.10">
    <property type="entry name" value="Hotdog Thioesterase"/>
    <property type="match status" value="1"/>
</dbReference>
<keyword evidence="4" id="KW-1185">Reference proteome</keyword>
<dbReference type="SUPFAM" id="SSF54637">
    <property type="entry name" value="Thioesterase/thiol ester dehydrase-isomerase"/>
    <property type="match status" value="1"/>
</dbReference>
<dbReference type="Proteomes" id="UP001165685">
    <property type="component" value="Unassembled WGS sequence"/>
</dbReference>
<sequence length="151" mass="16640">MRTFADLDALIAAEGEELGSSDWLRIDQDRIDRFADATGDHQWIHVDREKAAGGPFGTTIAHGFLSLSLLAHFGPQVYTLEKAPTMGINYGLNKVRFLQPVKEGSRVRDTVRLTGTRTTDKGVVLTMEHTVEIEGEERPALIAEALVLIVP</sequence>
<reference evidence="3" key="1">
    <citation type="submission" date="2023-01" db="EMBL/GenBank/DDBJ databases">
        <title>Draft genome sequence of Nocardiopsis sp. LSu2-4 isolated from halophytes.</title>
        <authorList>
            <person name="Duangmal K."/>
            <person name="Chantavorakit T."/>
        </authorList>
    </citation>
    <scope>NUCLEOTIDE SEQUENCE</scope>
    <source>
        <strain evidence="3">LSu2-4</strain>
    </source>
</reference>
<comment type="caution">
    <text evidence="3">The sequence shown here is derived from an EMBL/GenBank/DDBJ whole genome shotgun (WGS) entry which is preliminary data.</text>
</comment>
<dbReference type="CDD" id="cd03450">
    <property type="entry name" value="NodN"/>
    <property type="match status" value="1"/>
</dbReference>
<feature type="domain" description="MaoC-like" evidence="2">
    <location>
        <begin position="14"/>
        <end position="127"/>
    </location>
</feature>